<dbReference type="GeneID" id="91100441"/>
<dbReference type="Proteomes" id="UP001358614">
    <property type="component" value="Chromosome 1"/>
</dbReference>
<evidence type="ECO:0000313" key="3">
    <source>
        <dbReference type="Proteomes" id="UP001358614"/>
    </source>
</evidence>
<proteinExistence type="predicted"/>
<dbReference type="KEGG" id="ker:91100441"/>
<name>A0AAX4KCE8_9TREE</name>
<reference evidence="2 3" key="1">
    <citation type="submission" date="2024-01" db="EMBL/GenBank/DDBJ databases">
        <title>Comparative genomics of Cryptococcus and Kwoniella reveals pathogenesis evolution and contrasting modes of karyotype evolution via chromosome fusion or intercentromeric recombination.</title>
        <authorList>
            <person name="Coelho M.A."/>
            <person name="David-Palma M."/>
            <person name="Shea T."/>
            <person name="Bowers K."/>
            <person name="McGinley-Smith S."/>
            <person name="Mohammad A.W."/>
            <person name="Gnirke A."/>
            <person name="Yurkov A.M."/>
            <person name="Nowrousian M."/>
            <person name="Sun S."/>
            <person name="Cuomo C.A."/>
            <person name="Heitman J."/>
        </authorList>
    </citation>
    <scope>NUCLEOTIDE SEQUENCE [LARGE SCALE GENOMIC DNA]</scope>
    <source>
        <strain evidence="2 3">PYCC6329</strain>
    </source>
</reference>
<keyword evidence="3" id="KW-1185">Reference proteome</keyword>
<evidence type="ECO:0000256" key="1">
    <source>
        <dbReference type="SAM" id="MobiDB-lite"/>
    </source>
</evidence>
<dbReference type="EMBL" id="CP144089">
    <property type="protein sequence ID" value="WWD03583.1"/>
    <property type="molecule type" value="Genomic_DNA"/>
</dbReference>
<dbReference type="AlphaFoldDB" id="A0AAX4KCE8"/>
<gene>
    <name evidence="2" type="ORF">V865_001637</name>
</gene>
<feature type="region of interest" description="Disordered" evidence="1">
    <location>
        <begin position="1"/>
        <end position="70"/>
    </location>
</feature>
<feature type="compositionally biased region" description="Low complexity" evidence="1">
    <location>
        <begin position="12"/>
        <end position="22"/>
    </location>
</feature>
<accession>A0AAX4KCE8</accession>
<organism evidence="2 3">
    <name type="scientific">Kwoniella europaea PYCC6329</name>
    <dbReference type="NCBI Taxonomy" id="1423913"/>
    <lineage>
        <taxon>Eukaryota</taxon>
        <taxon>Fungi</taxon>
        <taxon>Dikarya</taxon>
        <taxon>Basidiomycota</taxon>
        <taxon>Agaricomycotina</taxon>
        <taxon>Tremellomycetes</taxon>
        <taxon>Tremellales</taxon>
        <taxon>Cryptococcaceae</taxon>
        <taxon>Kwoniella</taxon>
    </lineage>
</organism>
<evidence type="ECO:0000313" key="2">
    <source>
        <dbReference type="EMBL" id="WWD03583.1"/>
    </source>
</evidence>
<sequence>MDMNLGNMELDSSPSSPTTSPSRKASVDVTGGLIDFGGHVSTDGTATAVPDSTGATAESEVEDEEDKRPDLSEDFSCNLVFSKDGGQIVRADRVFTVVEVSPKSSSTVGFDDLAEQMKDKKFNLSNTNWDDQGLYEIIPHEPYAKDSKYTRIFFRTNLANTMRSARPSSGTTDLTATGGIHGKRRILGKEFKENLHMYLTVDTHKTAI</sequence>
<protein>
    <submittedName>
        <fullName evidence="2">Uncharacterized protein</fullName>
    </submittedName>
</protein>
<dbReference type="RefSeq" id="XP_066081550.1">
    <property type="nucleotide sequence ID" value="XM_066225453.1"/>
</dbReference>